<gene>
    <name evidence="2" type="ORF">V1286_006921</name>
</gene>
<reference evidence="2 3" key="1">
    <citation type="submission" date="2024-02" db="EMBL/GenBank/DDBJ databases">
        <title>Adaptive strategies in a cosmopolitan and abundant soil bacterium.</title>
        <authorList>
            <person name="Carini P."/>
        </authorList>
    </citation>
    <scope>NUCLEOTIDE SEQUENCE [LARGE SCALE GENOMIC DNA]</scope>
    <source>
        <strain evidence="2 3">AZCC 1608</strain>
    </source>
</reference>
<feature type="chain" id="PRO_5045058426" evidence="1">
    <location>
        <begin position="23"/>
        <end position="240"/>
    </location>
</feature>
<keyword evidence="3" id="KW-1185">Reference proteome</keyword>
<organism evidence="2 3">
    <name type="scientific">Bradyrhizobium algeriense</name>
    <dbReference type="NCBI Taxonomy" id="634784"/>
    <lineage>
        <taxon>Bacteria</taxon>
        <taxon>Pseudomonadati</taxon>
        <taxon>Pseudomonadota</taxon>
        <taxon>Alphaproteobacteria</taxon>
        <taxon>Hyphomicrobiales</taxon>
        <taxon>Nitrobacteraceae</taxon>
        <taxon>Bradyrhizobium</taxon>
    </lineage>
</organism>
<dbReference type="RefSeq" id="WP_334487414.1">
    <property type="nucleotide sequence ID" value="NZ_JAZHRV010000001.1"/>
</dbReference>
<keyword evidence="1" id="KW-0732">Signal</keyword>
<protein>
    <submittedName>
        <fullName evidence="2">Uncharacterized protein</fullName>
    </submittedName>
</protein>
<dbReference type="EMBL" id="JAZHRV010000001">
    <property type="protein sequence ID" value="MEH2559392.1"/>
    <property type="molecule type" value="Genomic_DNA"/>
</dbReference>
<sequence>MRSTIMLLRLISAVIVLSCVSAAGWAQKPAKRNDVAAAGSGPCHIGVVPIAGNLFLVQGWGVDRVATEGWDLDELVVSRVRAAAPGRSVRRVPYTAAELVGEGQRPSFFRETLKEFAQRIAGRVSCERYVVVHRHGGNSREFGIGISRYVLFDKAILYAMMKILVYDGRTFELIRQAPASLKDNFVKRRIGVANGPALEIDLSAFPDKPADVARNPKLRDGVRALLTQSLDNTLLAMLRQ</sequence>
<evidence type="ECO:0000313" key="3">
    <source>
        <dbReference type="Proteomes" id="UP001364224"/>
    </source>
</evidence>
<accession>A0ABU8BLI0</accession>
<comment type="caution">
    <text evidence="2">The sequence shown here is derived from an EMBL/GenBank/DDBJ whole genome shotgun (WGS) entry which is preliminary data.</text>
</comment>
<evidence type="ECO:0000313" key="2">
    <source>
        <dbReference type="EMBL" id="MEH2559392.1"/>
    </source>
</evidence>
<feature type="signal peptide" evidence="1">
    <location>
        <begin position="1"/>
        <end position="22"/>
    </location>
</feature>
<dbReference type="Proteomes" id="UP001364224">
    <property type="component" value="Unassembled WGS sequence"/>
</dbReference>
<evidence type="ECO:0000256" key="1">
    <source>
        <dbReference type="SAM" id="SignalP"/>
    </source>
</evidence>
<name>A0ABU8BLI0_9BRAD</name>
<proteinExistence type="predicted"/>